<dbReference type="Gene3D" id="3.90.226.10">
    <property type="entry name" value="2-enoyl-CoA Hydratase, Chain A, domain 1"/>
    <property type="match status" value="1"/>
</dbReference>
<dbReference type="RefSeq" id="WP_126990614.1">
    <property type="nucleotide sequence ID" value="NZ_JTFC01000031.1"/>
</dbReference>
<evidence type="ECO:0000259" key="7">
    <source>
        <dbReference type="PROSITE" id="PS50106"/>
    </source>
</evidence>
<dbReference type="InterPro" id="IPR041489">
    <property type="entry name" value="PDZ_6"/>
</dbReference>
<dbReference type="InterPro" id="IPR036366">
    <property type="entry name" value="PGBDSf"/>
</dbReference>
<dbReference type="InterPro" id="IPR001478">
    <property type="entry name" value="PDZ"/>
</dbReference>
<keyword evidence="4 5" id="KW-0720">Serine protease</keyword>
<dbReference type="SMART" id="SM00228">
    <property type="entry name" value="PDZ"/>
    <property type="match status" value="1"/>
</dbReference>
<feature type="transmembrane region" description="Helical" evidence="6">
    <location>
        <begin position="30"/>
        <end position="51"/>
    </location>
</feature>
<evidence type="ECO:0000256" key="1">
    <source>
        <dbReference type="ARBA" id="ARBA00009179"/>
    </source>
</evidence>
<dbReference type="Proteomes" id="UP000288623">
    <property type="component" value="Unassembled WGS sequence"/>
</dbReference>
<dbReference type="FunFam" id="3.30.750.44:FF:000001">
    <property type="entry name" value="S41 family peptidase"/>
    <property type="match status" value="1"/>
</dbReference>
<dbReference type="CDD" id="cd07560">
    <property type="entry name" value="Peptidase_S41_CPP"/>
    <property type="match status" value="1"/>
</dbReference>
<dbReference type="Pfam" id="PF03572">
    <property type="entry name" value="Peptidase_S41"/>
    <property type="match status" value="1"/>
</dbReference>
<dbReference type="Pfam" id="PF01471">
    <property type="entry name" value="PG_binding_1"/>
    <property type="match status" value="1"/>
</dbReference>
<dbReference type="NCBIfam" id="TIGR00225">
    <property type="entry name" value="prc"/>
    <property type="match status" value="1"/>
</dbReference>
<keyword evidence="9" id="KW-1185">Reference proteome</keyword>
<evidence type="ECO:0000256" key="4">
    <source>
        <dbReference type="ARBA" id="ARBA00022825"/>
    </source>
</evidence>
<keyword evidence="3 5" id="KW-0378">Hydrolase</keyword>
<dbReference type="SUPFAM" id="SSF47090">
    <property type="entry name" value="PGBD-like"/>
    <property type="match status" value="1"/>
</dbReference>
<comment type="similarity">
    <text evidence="1 5">Belongs to the peptidase S41A family.</text>
</comment>
<dbReference type="InterPro" id="IPR005151">
    <property type="entry name" value="Tail-specific_protease"/>
</dbReference>
<dbReference type="InterPro" id="IPR029045">
    <property type="entry name" value="ClpP/crotonase-like_dom_sf"/>
</dbReference>
<dbReference type="GO" id="GO:0030288">
    <property type="term" value="C:outer membrane-bounded periplasmic space"/>
    <property type="evidence" value="ECO:0007669"/>
    <property type="project" value="TreeGrafter"/>
</dbReference>
<dbReference type="InterPro" id="IPR004447">
    <property type="entry name" value="Peptidase_S41A"/>
</dbReference>
<gene>
    <name evidence="8" type="ORF">QI30_09130</name>
</gene>
<dbReference type="InterPro" id="IPR036365">
    <property type="entry name" value="PGBD-like_sf"/>
</dbReference>
<dbReference type="GO" id="GO:0006508">
    <property type="term" value="P:proteolysis"/>
    <property type="evidence" value="ECO:0007669"/>
    <property type="project" value="UniProtKB-KW"/>
</dbReference>
<dbReference type="GO" id="GO:0004175">
    <property type="term" value="F:endopeptidase activity"/>
    <property type="evidence" value="ECO:0007669"/>
    <property type="project" value="TreeGrafter"/>
</dbReference>
<evidence type="ECO:0000313" key="8">
    <source>
        <dbReference type="EMBL" id="RUS55111.1"/>
    </source>
</evidence>
<sequence>MDEKKSQNEEQHDNEVKPAKKYVRMKPFTLIMLIIVLIISTSGITILALTFGEGKMVEVRTNSSTHPQFQKVLDVYDELDKKYFKEVDEEKLAEGAMEGMINALGDPYSTYMPKEEAKQFNEQISSSFEGIGAEIQEKDGQIVVVSPIKNSPAEKAGIKPNDIIKTVDGKSIVGKTADQAVKLIRGEKGTKVKIEFQRGDSKNLHKITLVRDEIPVETVYASMMKNKVAHIQITSFSEDTYKELLEKLDEMEAKGMKGLVLDVRQNPGGRLDVAINIASLFVATGKPVVQVENRDGEKNVASAQDGRKVTVPTTILVDGGSASASEILAGAVNESANVKIIGEKTFGKGTVQTVEDLSDGATLKYTTAKWLTPDGNWIHEKGIKPNVKVKYPSYANLPYIDTTKTLKQGDVSDTVKVAEKMFEALGYTVGTVDGLYDYNTLLAVQAFQQEHDLNVTGTLTGETTTELMNQLRKKIKKDDPQLKKAHSIVVKEAK</sequence>
<dbReference type="EMBL" id="JTFC01000031">
    <property type="protein sequence ID" value="RUS55111.1"/>
    <property type="molecule type" value="Genomic_DNA"/>
</dbReference>
<dbReference type="FunFam" id="2.30.42.10:FF:000063">
    <property type="entry name" value="Peptidase, S41 family"/>
    <property type="match status" value="1"/>
</dbReference>
<dbReference type="SMART" id="SM00245">
    <property type="entry name" value="TSPc"/>
    <property type="match status" value="1"/>
</dbReference>
<dbReference type="SUPFAM" id="SSF50156">
    <property type="entry name" value="PDZ domain-like"/>
    <property type="match status" value="1"/>
</dbReference>
<dbReference type="PROSITE" id="PS50106">
    <property type="entry name" value="PDZ"/>
    <property type="match status" value="1"/>
</dbReference>
<evidence type="ECO:0000256" key="3">
    <source>
        <dbReference type="ARBA" id="ARBA00022801"/>
    </source>
</evidence>
<dbReference type="GO" id="GO:0008236">
    <property type="term" value="F:serine-type peptidase activity"/>
    <property type="evidence" value="ECO:0007669"/>
    <property type="project" value="UniProtKB-KW"/>
</dbReference>
<dbReference type="AlphaFoldDB" id="A0A433RSI1"/>
<dbReference type="CDD" id="cd06782">
    <property type="entry name" value="cpPDZ_CPP-like"/>
    <property type="match status" value="1"/>
</dbReference>
<keyword evidence="6" id="KW-1133">Transmembrane helix</keyword>
<dbReference type="OrthoDB" id="9812068at2"/>
<keyword evidence="6" id="KW-0812">Transmembrane</keyword>
<evidence type="ECO:0000256" key="6">
    <source>
        <dbReference type="SAM" id="Phobius"/>
    </source>
</evidence>
<reference evidence="8 9" key="1">
    <citation type="submission" date="2014-11" db="EMBL/GenBank/DDBJ databases">
        <title>Genome sequence and analysis of novel Kurthia sp.</title>
        <authorList>
            <person name="Lawson J.N."/>
            <person name="Gonzalez J.E."/>
            <person name="Rinauldi L."/>
            <person name="Xuan Z."/>
            <person name="Firman A."/>
            <person name="Shaddox L."/>
            <person name="Trudeau A."/>
            <person name="Shah S."/>
            <person name="Reiman D."/>
        </authorList>
    </citation>
    <scope>NUCLEOTIDE SEQUENCE [LARGE SCALE GENOMIC DNA]</scope>
    <source>
        <strain evidence="8 9">3B1D</strain>
    </source>
</reference>
<dbReference type="PANTHER" id="PTHR32060">
    <property type="entry name" value="TAIL-SPECIFIC PROTEASE"/>
    <property type="match status" value="1"/>
</dbReference>
<proteinExistence type="inferred from homology"/>
<dbReference type="InterPro" id="IPR055210">
    <property type="entry name" value="CtpA/B_N"/>
</dbReference>
<dbReference type="Gene3D" id="2.30.42.10">
    <property type="match status" value="1"/>
</dbReference>
<comment type="caution">
    <text evidence="8">The sequence shown here is derived from an EMBL/GenBank/DDBJ whole genome shotgun (WGS) entry which is preliminary data.</text>
</comment>
<dbReference type="Pfam" id="PF22694">
    <property type="entry name" value="CtpB_N-like"/>
    <property type="match status" value="1"/>
</dbReference>
<dbReference type="SUPFAM" id="SSF52096">
    <property type="entry name" value="ClpP/crotonase"/>
    <property type="match status" value="1"/>
</dbReference>
<evidence type="ECO:0000256" key="2">
    <source>
        <dbReference type="ARBA" id="ARBA00022670"/>
    </source>
</evidence>
<keyword evidence="6" id="KW-0472">Membrane</keyword>
<accession>A0A433RSI1</accession>
<dbReference type="GO" id="GO:0007165">
    <property type="term" value="P:signal transduction"/>
    <property type="evidence" value="ECO:0007669"/>
    <property type="project" value="TreeGrafter"/>
</dbReference>
<protein>
    <submittedName>
        <fullName evidence="8">Peptidase S41</fullName>
    </submittedName>
</protein>
<keyword evidence="2 5" id="KW-0645">Protease</keyword>
<organism evidence="8 9">
    <name type="scientific">Candidatus Kurthia intestinigallinarum</name>
    <dbReference type="NCBI Taxonomy" id="1562256"/>
    <lineage>
        <taxon>Bacteria</taxon>
        <taxon>Bacillati</taxon>
        <taxon>Bacillota</taxon>
        <taxon>Bacilli</taxon>
        <taxon>Bacillales</taxon>
        <taxon>Caryophanaceae</taxon>
        <taxon>Kurthia</taxon>
    </lineage>
</organism>
<evidence type="ECO:0000256" key="5">
    <source>
        <dbReference type="RuleBase" id="RU004404"/>
    </source>
</evidence>
<dbReference type="Gene3D" id="1.10.101.10">
    <property type="entry name" value="PGBD-like superfamily/PGBD"/>
    <property type="match status" value="1"/>
</dbReference>
<evidence type="ECO:0000313" key="9">
    <source>
        <dbReference type="Proteomes" id="UP000288623"/>
    </source>
</evidence>
<dbReference type="PANTHER" id="PTHR32060:SF30">
    <property type="entry name" value="CARBOXY-TERMINAL PROCESSING PROTEASE CTPA"/>
    <property type="match status" value="1"/>
</dbReference>
<name>A0A433RSI1_9BACL</name>
<feature type="domain" description="PDZ" evidence="7">
    <location>
        <begin position="121"/>
        <end position="185"/>
    </location>
</feature>
<dbReference type="Gene3D" id="3.30.750.44">
    <property type="match status" value="1"/>
</dbReference>
<dbReference type="InterPro" id="IPR036034">
    <property type="entry name" value="PDZ_sf"/>
</dbReference>
<dbReference type="InterPro" id="IPR002477">
    <property type="entry name" value="Peptidoglycan-bd-like"/>
</dbReference>
<dbReference type="Pfam" id="PF17820">
    <property type="entry name" value="PDZ_6"/>
    <property type="match status" value="1"/>
</dbReference>